<dbReference type="SUPFAM" id="SSF51905">
    <property type="entry name" value="FAD/NAD(P)-binding domain"/>
    <property type="match status" value="1"/>
</dbReference>
<evidence type="ECO:0008006" key="5">
    <source>
        <dbReference type="Google" id="ProtNLM"/>
    </source>
</evidence>
<gene>
    <name evidence="3" type="ORF">D9758_003551</name>
</gene>
<comment type="caution">
    <text evidence="3">The sequence shown here is derived from an EMBL/GenBank/DDBJ whole genome shotgun (WGS) entry which is preliminary data.</text>
</comment>
<dbReference type="Proteomes" id="UP000559256">
    <property type="component" value="Unassembled WGS sequence"/>
</dbReference>
<dbReference type="Pfam" id="PF13738">
    <property type="entry name" value="Pyr_redox_3"/>
    <property type="match status" value="1"/>
</dbReference>
<dbReference type="GO" id="GO:0050660">
    <property type="term" value="F:flavin adenine dinucleotide binding"/>
    <property type="evidence" value="ECO:0007669"/>
    <property type="project" value="TreeGrafter"/>
</dbReference>
<dbReference type="PANTHER" id="PTHR43539">
    <property type="entry name" value="FLAVIN-BINDING MONOOXYGENASE-LIKE PROTEIN (AFU_ORTHOLOGUE AFUA_4G09220)"/>
    <property type="match status" value="1"/>
</dbReference>
<name>A0A8H5GUS9_9AGAR</name>
<dbReference type="AlphaFoldDB" id="A0A8H5GUS9"/>
<dbReference type="PANTHER" id="PTHR43539:SF68">
    <property type="entry name" value="FLAVIN-BINDING MONOOXYGENASE-LIKE PROTEIN (AFU_ORTHOLOGUE AFUA_4G09220)"/>
    <property type="match status" value="1"/>
</dbReference>
<evidence type="ECO:0000313" key="3">
    <source>
        <dbReference type="EMBL" id="KAF5371656.1"/>
    </source>
</evidence>
<dbReference type="EMBL" id="JAACJM010000007">
    <property type="protein sequence ID" value="KAF5371656.1"/>
    <property type="molecule type" value="Genomic_DNA"/>
</dbReference>
<feature type="region of interest" description="Disordered" evidence="2">
    <location>
        <begin position="1"/>
        <end position="20"/>
    </location>
</feature>
<keyword evidence="1" id="KW-0560">Oxidoreductase</keyword>
<evidence type="ECO:0000256" key="1">
    <source>
        <dbReference type="ARBA" id="ARBA00023002"/>
    </source>
</evidence>
<reference evidence="3 4" key="1">
    <citation type="journal article" date="2020" name="ISME J.">
        <title>Uncovering the hidden diversity of litter-decomposition mechanisms in mushroom-forming fungi.</title>
        <authorList>
            <person name="Floudas D."/>
            <person name="Bentzer J."/>
            <person name="Ahren D."/>
            <person name="Johansson T."/>
            <person name="Persson P."/>
            <person name="Tunlid A."/>
        </authorList>
    </citation>
    <scope>NUCLEOTIDE SEQUENCE [LARGE SCALE GENOMIC DNA]</scope>
    <source>
        <strain evidence="3 4">CBS 291.85</strain>
    </source>
</reference>
<sequence>MAINPEPRGEDLPTGGFPLPTLDHLGIETEQIPTDPTEARRIAEKWFAEFSSAVDASSTASTSPSGGTSIKSNVNTGVDTIVTSLFHTECYWRDILALTWDFRSFTGPSQIRQFLTDRLEQAKLGNLNLQSPEYISVQFPYPDIAWIQFMFSFRIGDVGIGSGIGRLIPVPVYITGPIPSNTVNGSDLDSSASESTSNSNKNMNIEWKCHCLFTHLEDLQSFPEKIGALRNRQLAHGLGGSSWIAQRRREIEFVDEDPKVVVVGGSQSGLTVGARLKMLEVPTLIVDKLPRIGDNWRKRYEALCLHDPVYNDHLPYMPFPPNWPEYAPAAKLAGWLEAYAEFMELSCWTSSTVTKAHYLEDKGTWEVHIRREREKPNNSDSSNLDSEWVGIDERGQRILDYEERVFHNVKHVIFATGFGAGEPDSPDIAGMDKFKGQILHSVQHRSASDHLGKKIAVIGSCTSGHDIAADCVYNGVDVTMVQRGPTYVMTVRNGYKVMGGLFSEGGPPTDIADRIQASFPFFIGMNGMLQRRTKEIEELDRELLENLMKVGFKLTSGPEGTGFALRAAKKVGGYYFDVGASQLIIDGKIKLKNDSLIERFTEDGILFENGSKLEADVIIFATGYADFRTSIRRICDPVSAQKCRRIWGIDPEGELRGVYRNLGVPGLWYMTGGLGQCRFHSKHLALQIKAMEEGLLEKRYELKVEDPTK</sequence>
<evidence type="ECO:0000313" key="4">
    <source>
        <dbReference type="Proteomes" id="UP000559256"/>
    </source>
</evidence>
<dbReference type="Gene3D" id="3.50.50.60">
    <property type="entry name" value="FAD/NAD(P)-binding domain"/>
    <property type="match status" value="2"/>
</dbReference>
<dbReference type="OrthoDB" id="74360at2759"/>
<dbReference type="InterPro" id="IPR050982">
    <property type="entry name" value="Auxin_biosynth/cation_transpt"/>
</dbReference>
<dbReference type="InterPro" id="IPR036188">
    <property type="entry name" value="FAD/NAD-bd_sf"/>
</dbReference>
<accession>A0A8H5GUS9</accession>
<protein>
    <recommendedName>
        <fullName evidence="5">Flavin-containing monooxygenase</fullName>
    </recommendedName>
</protein>
<organism evidence="3 4">
    <name type="scientific">Tetrapyrgos nigripes</name>
    <dbReference type="NCBI Taxonomy" id="182062"/>
    <lineage>
        <taxon>Eukaryota</taxon>
        <taxon>Fungi</taxon>
        <taxon>Dikarya</taxon>
        <taxon>Basidiomycota</taxon>
        <taxon>Agaricomycotina</taxon>
        <taxon>Agaricomycetes</taxon>
        <taxon>Agaricomycetidae</taxon>
        <taxon>Agaricales</taxon>
        <taxon>Marasmiineae</taxon>
        <taxon>Marasmiaceae</taxon>
        <taxon>Tetrapyrgos</taxon>
    </lineage>
</organism>
<dbReference type="GO" id="GO:0004497">
    <property type="term" value="F:monooxygenase activity"/>
    <property type="evidence" value="ECO:0007669"/>
    <property type="project" value="TreeGrafter"/>
</dbReference>
<evidence type="ECO:0000256" key="2">
    <source>
        <dbReference type="SAM" id="MobiDB-lite"/>
    </source>
</evidence>
<proteinExistence type="predicted"/>
<keyword evidence="4" id="KW-1185">Reference proteome</keyword>